<sequence>MEASKENGGVFINGKAQIIEMLKFMGAEERATLLKNIQMRNPTLAKELYAESITFNTIYSLDDIDLAQVLKFIKAPILGVALKECEKTFQKKILTLLPRESAEEAYSYLVKNLGGNETRDIQRARKRVTDTIVALNNRGRLSL</sequence>
<dbReference type="SUPFAM" id="SSF48029">
    <property type="entry name" value="FliG"/>
    <property type="match status" value="1"/>
</dbReference>
<accession>A0ABY0IJX3</accession>
<dbReference type="InterPro" id="IPR000090">
    <property type="entry name" value="Flg_Motor_Flig"/>
</dbReference>
<evidence type="ECO:0000259" key="1">
    <source>
        <dbReference type="Pfam" id="PF01706"/>
    </source>
</evidence>
<gene>
    <name evidence="2" type="ORF">DAY19_05640</name>
</gene>
<protein>
    <recommendedName>
        <fullName evidence="1">Flagellar motor switch protein FliG C-terminal domain-containing protein</fullName>
    </recommendedName>
</protein>
<evidence type="ECO:0000313" key="2">
    <source>
        <dbReference type="EMBL" id="RZF23252.1"/>
    </source>
</evidence>
<dbReference type="PRINTS" id="PR00954">
    <property type="entry name" value="FLGMOTORFLIG"/>
</dbReference>
<dbReference type="PANTHER" id="PTHR30534">
    <property type="entry name" value="FLAGELLAR MOTOR SWITCH PROTEIN FLIG"/>
    <property type="match status" value="1"/>
</dbReference>
<dbReference type="Gene3D" id="1.10.220.30">
    <property type="match status" value="1"/>
</dbReference>
<dbReference type="EMBL" id="QDKL01000001">
    <property type="protein sequence ID" value="RZF23252.1"/>
    <property type="molecule type" value="Genomic_DNA"/>
</dbReference>
<dbReference type="PANTHER" id="PTHR30534:SF0">
    <property type="entry name" value="FLAGELLAR MOTOR SWITCH PROTEIN FLIG"/>
    <property type="match status" value="1"/>
</dbReference>
<dbReference type="Proteomes" id="UP000443582">
    <property type="component" value="Unassembled WGS sequence"/>
</dbReference>
<feature type="domain" description="Flagellar motor switch protein FliG C-terminal" evidence="1">
    <location>
        <begin position="36"/>
        <end position="143"/>
    </location>
</feature>
<dbReference type="InterPro" id="IPR023087">
    <property type="entry name" value="Flg_Motor_Flig_C"/>
</dbReference>
<dbReference type="Pfam" id="PF01706">
    <property type="entry name" value="FliG_C"/>
    <property type="match status" value="1"/>
</dbReference>
<dbReference type="InterPro" id="IPR011002">
    <property type="entry name" value="FliG_a-hlx"/>
</dbReference>
<keyword evidence="3" id="KW-1185">Reference proteome</keyword>
<organism evidence="2 3">
    <name type="scientific">Halobacteriovorax vibrionivorans</name>
    <dbReference type="NCBI Taxonomy" id="2152716"/>
    <lineage>
        <taxon>Bacteria</taxon>
        <taxon>Pseudomonadati</taxon>
        <taxon>Bdellovibrionota</taxon>
        <taxon>Bacteriovoracia</taxon>
        <taxon>Bacteriovoracales</taxon>
        <taxon>Halobacteriovoraceae</taxon>
        <taxon>Halobacteriovorax</taxon>
    </lineage>
</organism>
<dbReference type="RefSeq" id="WP_114706199.1">
    <property type="nucleotide sequence ID" value="NZ_QDKL01000001.1"/>
</dbReference>
<proteinExistence type="predicted"/>
<comment type="caution">
    <text evidence="2">The sequence shown here is derived from an EMBL/GenBank/DDBJ whole genome shotgun (WGS) entry which is preliminary data.</text>
</comment>
<reference evidence="3" key="1">
    <citation type="journal article" date="2019" name="Int. J. Syst. Evol. Microbiol.">
        <title>Halobacteriovorax valvorus sp. nov., a novel prokaryotic predator isolated from coastal seawater of China.</title>
        <authorList>
            <person name="Chen M.-X."/>
        </authorList>
    </citation>
    <scope>NUCLEOTIDE SEQUENCE [LARGE SCALE GENOMIC DNA]</scope>
    <source>
        <strain evidence="3">BL9</strain>
    </source>
</reference>
<evidence type="ECO:0000313" key="3">
    <source>
        <dbReference type="Proteomes" id="UP000443582"/>
    </source>
</evidence>
<name>A0ABY0IJX3_9BACT</name>